<evidence type="ECO:0000313" key="2">
    <source>
        <dbReference type="Proteomes" id="UP000565723"/>
    </source>
</evidence>
<dbReference type="RefSeq" id="WP_011048386.1">
    <property type="nucleotide sequence ID" value="NZ_CP076685.1"/>
</dbReference>
<accession>A0A850LJD2</accession>
<dbReference type="OMA" id="WAPEDHA"/>
<dbReference type="SUPFAM" id="SSF54909">
    <property type="entry name" value="Dimeric alpha+beta barrel"/>
    <property type="match status" value="1"/>
</dbReference>
<dbReference type="EMBL" id="JABXIY010000042">
    <property type="protein sequence ID" value="NVK98204.1"/>
    <property type="molecule type" value="Genomic_DNA"/>
</dbReference>
<gene>
    <name evidence="1" type="ORF">HW564_14865</name>
</gene>
<dbReference type="InterPro" id="IPR011008">
    <property type="entry name" value="Dimeric_a/b-barrel"/>
</dbReference>
<name>A0A850LJD2_9RHOB</name>
<sequence length="99" mass="10638">MTRTAEIVTFALAPGVTQEAFVALSKDTETFVRALPGFVDRKLSQGADGRWTDYVIWTDANAAAAAAKAFETAECAAALMGAIAPDSVSMRHETVLWRM</sequence>
<evidence type="ECO:0000313" key="1">
    <source>
        <dbReference type="EMBL" id="NVK98204.1"/>
    </source>
</evidence>
<proteinExistence type="predicted"/>
<organism evidence="1 2">
    <name type="scientific">Ruegeria pomeroyi</name>
    <dbReference type="NCBI Taxonomy" id="89184"/>
    <lineage>
        <taxon>Bacteria</taxon>
        <taxon>Pseudomonadati</taxon>
        <taxon>Pseudomonadota</taxon>
        <taxon>Alphaproteobacteria</taxon>
        <taxon>Rhodobacterales</taxon>
        <taxon>Roseobacteraceae</taxon>
        <taxon>Ruegeria</taxon>
    </lineage>
</organism>
<dbReference type="AlphaFoldDB" id="A0A850LJD2"/>
<reference evidence="1 2" key="1">
    <citation type="journal article" date="2020" name="Proc. Natl. Acad. Sci. U.S.A.">
        <title>Ecological drivers of bacterial community assembly in synthetic phycospheres.</title>
        <authorList>
            <person name="Fu H."/>
            <person name="Uchimiya M."/>
            <person name="Gore J."/>
            <person name="Moran M.A."/>
        </authorList>
    </citation>
    <scope>NUCLEOTIDE SEQUENCE [LARGE SCALE GENOMIC DNA]</scope>
    <source>
        <strain evidence="1">HF-Din03</strain>
    </source>
</reference>
<comment type="caution">
    <text evidence="1">The sequence shown here is derived from an EMBL/GenBank/DDBJ whole genome shotgun (WGS) entry which is preliminary data.</text>
</comment>
<dbReference type="Gene3D" id="3.30.70.100">
    <property type="match status" value="1"/>
</dbReference>
<protein>
    <recommendedName>
        <fullName evidence="3">ABM domain-containing protein</fullName>
    </recommendedName>
</protein>
<evidence type="ECO:0008006" key="3">
    <source>
        <dbReference type="Google" id="ProtNLM"/>
    </source>
</evidence>
<dbReference type="Proteomes" id="UP000565723">
    <property type="component" value="Unassembled WGS sequence"/>
</dbReference>